<dbReference type="Proteomes" id="UP001295684">
    <property type="component" value="Unassembled WGS sequence"/>
</dbReference>
<proteinExistence type="predicted"/>
<accession>A0AAD1XAS1</accession>
<dbReference type="AlphaFoldDB" id="A0AAD1XAS1"/>
<dbReference type="EMBL" id="CAMPGE010008446">
    <property type="protein sequence ID" value="CAI2367345.1"/>
    <property type="molecule type" value="Genomic_DNA"/>
</dbReference>
<comment type="caution">
    <text evidence="1">The sequence shown here is derived from an EMBL/GenBank/DDBJ whole genome shotgun (WGS) entry which is preliminary data.</text>
</comment>
<gene>
    <name evidence="1" type="ORF">ECRASSUSDP1_LOCUS8627</name>
</gene>
<evidence type="ECO:0000313" key="2">
    <source>
        <dbReference type="Proteomes" id="UP001295684"/>
    </source>
</evidence>
<evidence type="ECO:0000313" key="1">
    <source>
        <dbReference type="EMBL" id="CAI2367345.1"/>
    </source>
</evidence>
<sequence length="66" mass="7535">MSKLDCKLKPATFQQSKDHISVISFCHSGNFLAEVIRELRGNSCSVSSWRVCSNFLHFALCRWAQD</sequence>
<name>A0AAD1XAS1_EUPCR</name>
<keyword evidence="2" id="KW-1185">Reference proteome</keyword>
<organism evidence="1 2">
    <name type="scientific">Euplotes crassus</name>
    <dbReference type="NCBI Taxonomy" id="5936"/>
    <lineage>
        <taxon>Eukaryota</taxon>
        <taxon>Sar</taxon>
        <taxon>Alveolata</taxon>
        <taxon>Ciliophora</taxon>
        <taxon>Intramacronucleata</taxon>
        <taxon>Spirotrichea</taxon>
        <taxon>Hypotrichia</taxon>
        <taxon>Euplotida</taxon>
        <taxon>Euplotidae</taxon>
        <taxon>Moneuplotes</taxon>
    </lineage>
</organism>
<protein>
    <submittedName>
        <fullName evidence="1">Uncharacterized protein</fullName>
    </submittedName>
</protein>
<reference evidence="1" key="1">
    <citation type="submission" date="2023-07" db="EMBL/GenBank/DDBJ databases">
        <authorList>
            <consortium name="AG Swart"/>
            <person name="Singh M."/>
            <person name="Singh A."/>
            <person name="Seah K."/>
            <person name="Emmerich C."/>
        </authorList>
    </citation>
    <scope>NUCLEOTIDE SEQUENCE</scope>
    <source>
        <strain evidence="1">DP1</strain>
    </source>
</reference>